<dbReference type="EMBL" id="JACMSE010000006">
    <property type="protein sequence ID" value="MBC2889545.1"/>
    <property type="molecule type" value="Genomic_DNA"/>
</dbReference>
<dbReference type="GO" id="GO:0051539">
    <property type="term" value="F:4 iron, 4 sulfur cluster binding"/>
    <property type="evidence" value="ECO:0007669"/>
    <property type="project" value="UniProtKB-KW"/>
</dbReference>
<organism evidence="7 8">
    <name type="scientific">Gordonibacter massiliensis</name>
    <name type="common">ex Traore et al. 2017</name>
    <dbReference type="NCBI Taxonomy" id="1841863"/>
    <lineage>
        <taxon>Bacteria</taxon>
        <taxon>Bacillati</taxon>
        <taxon>Actinomycetota</taxon>
        <taxon>Coriobacteriia</taxon>
        <taxon>Eggerthellales</taxon>
        <taxon>Eggerthellaceae</taxon>
        <taxon>Gordonibacter</taxon>
    </lineage>
</organism>
<dbReference type="PROSITE" id="PS51379">
    <property type="entry name" value="4FE4S_FER_2"/>
    <property type="match status" value="2"/>
</dbReference>
<gene>
    <name evidence="7" type="ORF">H7313_09325</name>
</gene>
<feature type="domain" description="4Fe-4S ferredoxin-type" evidence="6">
    <location>
        <begin position="36"/>
        <end position="65"/>
    </location>
</feature>
<dbReference type="AlphaFoldDB" id="A0A842JIG5"/>
<proteinExistence type="predicted"/>
<evidence type="ECO:0000259" key="6">
    <source>
        <dbReference type="PROSITE" id="PS51379"/>
    </source>
</evidence>
<dbReference type="InterPro" id="IPR010226">
    <property type="entry name" value="NADH_quinone_OxRdtase_chainI"/>
</dbReference>
<keyword evidence="3" id="KW-0408">Iron</keyword>
<evidence type="ECO:0000256" key="2">
    <source>
        <dbReference type="ARBA" id="ARBA00022723"/>
    </source>
</evidence>
<evidence type="ECO:0000256" key="3">
    <source>
        <dbReference type="ARBA" id="ARBA00023004"/>
    </source>
</evidence>
<keyword evidence="1" id="KW-0004">4Fe-4S</keyword>
<evidence type="ECO:0000256" key="1">
    <source>
        <dbReference type="ARBA" id="ARBA00022485"/>
    </source>
</evidence>
<dbReference type="GO" id="GO:0016651">
    <property type="term" value="F:oxidoreductase activity, acting on NAD(P)H"/>
    <property type="evidence" value="ECO:0007669"/>
    <property type="project" value="InterPro"/>
</dbReference>
<dbReference type="InterPro" id="IPR017900">
    <property type="entry name" value="4Fe4S_Fe_S_CS"/>
</dbReference>
<dbReference type="GO" id="GO:0046872">
    <property type="term" value="F:metal ion binding"/>
    <property type="evidence" value="ECO:0007669"/>
    <property type="project" value="UniProtKB-KW"/>
</dbReference>
<dbReference type="Gene3D" id="3.30.70.3270">
    <property type="match status" value="1"/>
</dbReference>
<dbReference type="Proteomes" id="UP000587396">
    <property type="component" value="Unassembled WGS sequence"/>
</dbReference>
<name>A0A842JIG5_9ACTN</name>
<dbReference type="GO" id="GO:0016020">
    <property type="term" value="C:membrane"/>
    <property type="evidence" value="ECO:0007669"/>
    <property type="project" value="InterPro"/>
</dbReference>
<keyword evidence="8" id="KW-1185">Reference proteome</keyword>
<dbReference type="InterPro" id="IPR017896">
    <property type="entry name" value="4Fe4S_Fe-S-bd"/>
</dbReference>
<sequence>MGSFKLGKMTFKSLFGKPETIQYPAEQKTPPPGLKGHVVNDVESCILCGICMKRCPCAAIEVDKPARTWSINRFRCVQCGTCVRECPKQCLTMEPTYTPPATEKRMDSYEVPEHAKPAKKAASAEERIEWERAAQGLEER</sequence>
<keyword evidence="4" id="KW-0411">Iron-sulfur</keyword>
<reference evidence="7 8" key="1">
    <citation type="submission" date="2020-08" db="EMBL/GenBank/DDBJ databases">
        <authorList>
            <person name="Liu C."/>
            <person name="Sun Q."/>
        </authorList>
    </citation>
    <scope>NUCLEOTIDE SEQUENCE [LARGE SCALE GENOMIC DNA]</scope>
    <source>
        <strain evidence="7 8">N22</strain>
    </source>
</reference>
<dbReference type="PANTHER" id="PTHR10849">
    <property type="entry name" value="NADH DEHYDROGENASE UBIQUINONE IRON-SULFUR PROTEIN 8, MITOCHONDRIAL"/>
    <property type="match status" value="1"/>
</dbReference>
<accession>A0A842JIG5</accession>
<feature type="compositionally biased region" description="Basic and acidic residues" evidence="5">
    <location>
        <begin position="102"/>
        <end position="140"/>
    </location>
</feature>
<feature type="region of interest" description="Disordered" evidence="5">
    <location>
        <begin position="101"/>
        <end position="140"/>
    </location>
</feature>
<dbReference type="Pfam" id="PF13187">
    <property type="entry name" value="Fer4_9"/>
    <property type="match status" value="1"/>
</dbReference>
<feature type="domain" description="4Fe-4S ferredoxin-type" evidence="6">
    <location>
        <begin position="67"/>
        <end position="96"/>
    </location>
</feature>
<keyword evidence="2" id="KW-0479">Metal-binding</keyword>
<evidence type="ECO:0000256" key="5">
    <source>
        <dbReference type="SAM" id="MobiDB-lite"/>
    </source>
</evidence>
<evidence type="ECO:0000313" key="8">
    <source>
        <dbReference type="Proteomes" id="UP000587396"/>
    </source>
</evidence>
<dbReference type="PROSITE" id="PS00198">
    <property type="entry name" value="4FE4S_FER_1"/>
    <property type="match status" value="2"/>
</dbReference>
<evidence type="ECO:0000313" key="7">
    <source>
        <dbReference type="EMBL" id="MBC2889545.1"/>
    </source>
</evidence>
<dbReference type="SUPFAM" id="SSF46548">
    <property type="entry name" value="alpha-helical ferredoxin"/>
    <property type="match status" value="1"/>
</dbReference>
<comment type="caution">
    <text evidence="7">The sequence shown here is derived from an EMBL/GenBank/DDBJ whole genome shotgun (WGS) entry which is preliminary data.</text>
</comment>
<evidence type="ECO:0000256" key="4">
    <source>
        <dbReference type="ARBA" id="ARBA00023014"/>
    </source>
</evidence>
<dbReference type="RefSeq" id="WP_185905359.1">
    <property type="nucleotide sequence ID" value="NZ_JAASIO010000002.1"/>
</dbReference>
<protein>
    <submittedName>
        <fullName evidence="7">4Fe-4S binding protein</fullName>
    </submittedName>
</protein>